<gene>
    <name evidence="5" type="ORF">JM949_28605</name>
</gene>
<proteinExistence type="predicted"/>
<dbReference type="Proteomes" id="UP000622245">
    <property type="component" value="Unassembled WGS sequence"/>
</dbReference>
<dbReference type="InterPro" id="IPR029063">
    <property type="entry name" value="SAM-dependent_MTases_sf"/>
</dbReference>
<dbReference type="Pfam" id="PF13649">
    <property type="entry name" value="Methyltransf_25"/>
    <property type="match status" value="1"/>
</dbReference>
<dbReference type="GO" id="GO:0032259">
    <property type="term" value="P:methylation"/>
    <property type="evidence" value="ECO:0007669"/>
    <property type="project" value="UniProtKB-KW"/>
</dbReference>
<sequence length="243" mass="26006">MRHGEFEDPVLVTVYDAECRWAADDDFFVEAVGTAPVRVLDLGCGTGRLTIALAGRGHRVTGVDPAAASLAAARAKPGAAAVTWIQGTAADAPPASFDVALMTSHVAQYLVGDDEWRTALSALRRAVVPGGRLVFDTRDPAFRSWTTWSPVESRHAVPLPDGGDVLVWSEATETEPGVVEVTRHYEFPDRARSSSATMRFRTEAELRASLAETGWAVDFVFGGWQRQPAGTGDGEFVVGAHAV</sequence>
<feature type="domain" description="Methyltransferase" evidence="4">
    <location>
        <begin position="39"/>
        <end position="131"/>
    </location>
</feature>
<dbReference type="CDD" id="cd02440">
    <property type="entry name" value="AdoMet_MTases"/>
    <property type="match status" value="1"/>
</dbReference>
<organism evidence="5 6">
    <name type="scientific">Micromonospora tarensis</name>
    <dbReference type="NCBI Taxonomy" id="2806100"/>
    <lineage>
        <taxon>Bacteria</taxon>
        <taxon>Bacillati</taxon>
        <taxon>Actinomycetota</taxon>
        <taxon>Actinomycetes</taxon>
        <taxon>Micromonosporales</taxon>
        <taxon>Micromonosporaceae</taxon>
        <taxon>Micromonospora</taxon>
    </lineage>
</organism>
<dbReference type="EMBL" id="JAEVHL010000221">
    <property type="protein sequence ID" value="MBM0278960.1"/>
    <property type="molecule type" value="Genomic_DNA"/>
</dbReference>
<keyword evidence="6" id="KW-1185">Reference proteome</keyword>
<dbReference type="PANTHER" id="PTHR43464:SF19">
    <property type="entry name" value="UBIQUINONE BIOSYNTHESIS O-METHYLTRANSFERASE, MITOCHONDRIAL"/>
    <property type="match status" value="1"/>
</dbReference>
<reference evidence="5 6" key="1">
    <citation type="submission" date="2021-01" db="EMBL/GenBank/DDBJ databases">
        <title>Draft genome sequence of Micromonospora sp. strain STR1s_6.</title>
        <authorList>
            <person name="Karlyshev A."/>
            <person name="Jawad R."/>
        </authorList>
    </citation>
    <scope>NUCLEOTIDE SEQUENCE [LARGE SCALE GENOMIC DNA]</scope>
    <source>
        <strain evidence="5 6">STR1S-6</strain>
    </source>
</reference>
<protein>
    <submittedName>
        <fullName evidence="5">Class I SAM-dependent methyltransferase</fullName>
    </submittedName>
</protein>
<accession>A0ABS1YNE9</accession>
<name>A0ABS1YNE9_9ACTN</name>
<evidence type="ECO:0000256" key="2">
    <source>
        <dbReference type="ARBA" id="ARBA00022679"/>
    </source>
</evidence>
<keyword evidence="2" id="KW-0808">Transferase</keyword>
<dbReference type="Gene3D" id="3.40.50.150">
    <property type="entry name" value="Vaccinia Virus protein VP39"/>
    <property type="match status" value="1"/>
</dbReference>
<evidence type="ECO:0000313" key="5">
    <source>
        <dbReference type="EMBL" id="MBM0278960.1"/>
    </source>
</evidence>
<evidence type="ECO:0000313" key="6">
    <source>
        <dbReference type="Proteomes" id="UP000622245"/>
    </source>
</evidence>
<dbReference type="RefSeq" id="WP_203151286.1">
    <property type="nucleotide sequence ID" value="NZ_JAEVHL010000221.1"/>
</dbReference>
<comment type="caution">
    <text evidence="5">The sequence shown here is derived from an EMBL/GenBank/DDBJ whole genome shotgun (WGS) entry which is preliminary data.</text>
</comment>
<dbReference type="PANTHER" id="PTHR43464">
    <property type="entry name" value="METHYLTRANSFERASE"/>
    <property type="match status" value="1"/>
</dbReference>
<keyword evidence="3" id="KW-0949">S-adenosyl-L-methionine</keyword>
<evidence type="ECO:0000259" key="4">
    <source>
        <dbReference type="Pfam" id="PF13649"/>
    </source>
</evidence>
<dbReference type="GO" id="GO:0008168">
    <property type="term" value="F:methyltransferase activity"/>
    <property type="evidence" value="ECO:0007669"/>
    <property type="project" value="UniProtKB-KW"/>
</dbReference>
<evidence type="ECO:0000256" key="3">
    <source>
        <dbReference type="ARBA" id="ARBA00022691"/>
    </source>
</evidence>
<dbReference type="InterPro" id="IPR041698">
    <property type="entry name" value="Methyltransf_25"/>
</dbReference>
<keyword evidence="1 5" id="KW-0489">Methyltransferase</keyword>
<evidence type="ECO:0000256" key="1">
    <source>
        <dbReference type="ARBA" id="ARBA00022603"/>
    </source>
</evidence>
<dbReference type="SUPFAM" id="SSF53335">
    <property type="entry name" value="S-adenosyl-L-methionine-dependent methyltransferases"/>
    <property type="match status" value="1"/>
</dbReference>